<evidence type="ECO:0000256" key="1">
    <source>
        <dbReference type="SAM" id="MobiDB-lite"/>
    </source>
</evidence>
<dbReference type="InterPro" id="IPR043917">
    <property type="entry name" value="DUF5753"/>
</dbReference>
<reference evidence="4" key="1">
    <citation type="journal article" date="2019" name="Int. J. Syst. Evol. Microbiol.">
        <title>The Global Catalogue of Microorganisms (GCM) 10K type strain sequencing project: providing services to taxonomists for standard genome sequencing and annotation.</title>
        <authorList>
            <consortium name="The Broad Institute Genomics Platform"/>
            <consortium name="The Broad Institute Genome Sequencing Center for Infectious Disease"/>
            <person name="Wu L."/>
            <person name="Ma J."/>
        </authorList>
    </citation>
    <scope>NUCLEOTIDE SEQUENCE [LARGE SCALE GENOMIC DNA]</scope>
    <source>
        <strain evidence="4">ZS-22-S1</strain>
    </source>
</reference>
<accession>A0ABV9S8E9</accession>
<dbReference type="EMBL" id="JBHSIS010000010">
    <property type="protein sequence ID" value="MFC4856736.1"/>
    <property type="molecule type" value="Genomic_DNA"/>
</dbReference>
<keyword evidence="4" id="KW-1185">Reference proteome</keyword>
<dbReference type="Proteomes" id="UP001595859">
    <property type="component" value="Unassembled WGS sequence"/>
</dbReference>
<dbReference type="Pfam" id="PF13560">
    <property type="entry name" value="HTH_31"/>
    <property type="match status" value="1"/>
</dbReference>
<dbReference type="PROSITE" id="PS50943">
    <property type="entry name" value="HTH_CROC1"/>
    <property type="match status" value="1"/>
</dbReference>
<dbReference type="Pfam" id="PF19054">
    <property type="entry name" value="DUF5753"/>
    <property type="match status" value="1"/>
</dbReference>
<evidence type="ECO:0000313" key="3">
    <source>
        <dbReference type="EMBL" id="MFC4856736.1"/>
    </source>
</evidence>
<evidence type="ECO:0000259" key="2">
    <source>
        <dbReference type="PROSITE" id="PS50943"/>
    </source>
</evidence>
<comment type="caution">
    <text evidence="3">The sequence shown here is derived from an EMBL/GenBank/DDBJ whole genome shotgun (WGS) entry which is preliminary data.</text>
</comment>
<proteinExistence type="predicted"/>
<evidence type="ECO:0000313" key="4">
    <source>
        <dbReference type="Proteomes" id="UP001595859"/>
    </source>
</evidence>
<feature type="compositionally biased region" description="Basic and acidic residues" evidence="1">
    <location>
        <begin position="255"/>
        <end position="266"/>
    </location>
</feature>
<dbReference type="Gene3D" id="1.10.260.40">
    <property type="entry name" value="lambda repressor-like DNA-binding domains"/>
    <property type="match status" value="1"/>
</dbReference>
<name>A0ABV9S8E9_9PSEU</name>
<dbReference type="InterPro" id="IPR010982">
    <property type="entry name" value="Lambda_DNA-bd_dom_sf"/>
</dbReference>
<dbReference type="InterPro" id="IPR001387">
    <property type="entry name" value="Cro/C1-type_HTH"/>
</dbReference>
<feature type="domain" description="HTH cro/C1-type" evidence="2">
    <location>
        <begin position="17"/>
        <end position="71"/>
    </location>
</feature>
<feature type="region of interest" description="Disordered" evidence="1">
    <location>
        <begin position="255"/>
        <end position="281"/>
    </location>
</feature>
<dbReference type="CDD" id="cd00093">
    <property type="entry name" value="HTH_XRE"/>
    <property type="match status" value="1"/>
</dbReference>
<protein>
    <submittedName>
        <fullName evidence="3">Helix-turn-helix domain-containing protein</fullName>
    </submittedName>
</protein>
<organism evidence="3 4">
    <name type="scientific">Actinophytocola glycyrrhizae</name>
    <dbReference type="NCBI Taxonomy" id="2044873"/>
    <lineage>
        <taxon>Bacteria</taxon>
        <taxon>Bacillati</taxon>
        <taxon>Actinomycetota</taxon>
        <taxon>Actinomycetes</taxon>
        <taxon>Pseudonocardiales</taxon>
        <taxon>Pseudonocardiaceae</taxon>
    </lineage>
</organism>
<gene>
    <name evidence="3" type="ORF">ACFPCV_24785</name>
</gene>
<dbReference type="SUPFAM" id="SSF47413">
    <property type="entry name" value="lambda repressor-like DNA-binding domains"/>
    <property type="match status" value="1"/>
</dbReference>
<sequence>MGEHMSPAQARELAEELRHYREILGMPAYELADRLGWSASKLSRVEHGLSPISEVDVVRYGAHCGVSAEGIEALLDLCRDPGAAGYWLSKWSSTLVFAENTAAFSASYDPLVVPGMLQTQEYAAALIGQDKAEWVQVRMERQRLLNNRPFEFFIHEQALRLPVGGDRVMNEQLLKLVLVAAQPTVTIRVVPSALGAQSMFGGAFLFFRYDNHQPLVYVESGFFLDDEQHIAKYQGKLAGLSKVALSSGESREVLAEMASEVDRPEESPDAPDDVAKERLQF</sequence>
<dbReference type="RefSeq" id="WP_378058694.1">
    <property type="nucleotide sequence ID" value="NZ_JBHSIS010000010.1"/>
</dbReference>
<dbReference type="SMART" id="SM00530">
    <property type="entry name" value="HTH_XRE"/>
    <property type="match status" value="1"/>
</dbReference>